<accession>A0AC35TZE6</accession>
<proteinExistence type="predicted"/>
<sequence>MLYFSIDTYNTFYNCNALTDEEWDAEGMPNIPLGIAYISVGVVFTILYLLSMTIIFKKEYTKNPAYVVMGYLAVTDLIGILCSCTLTGLLTLEGSVFCSFRLLNFLSGSFAMMFWAQSCMCSILLIVNRTIDIYKPSLASILFDDYKIKIWLVIPTLYGVMFLLFTPPLAFTAKQYSYTFDPYFKTKVADFMSERHSYTSNFHPMNNIIVIVCMSTFYFLLYLIIFFKHRGDSSDPTMSRIQTRLFYQSLLICTPSLITCSCYLYIEVFPPVMALIVFLQFSRDICHAVPAISYVCFNKTIRNEIIERFCPRSFQKLTGSKSSRIASAHIKHRRTNKTLK</sequence>
<dbReference type="Proteomes" id="UP000095286">
    <property type="component" value="Unplaced"/>
</dbReference>
<evidence type="ECO:0000313" key="2">
    <source>
        <dbReference type="WBParaSite" id="RSKR_0000588866.1"/>
    </source>
</evidence>
<name>A0AC35TZE6_9BILA</name>
<reference evidence="2" key="1">
    <citation type="submission" date="2016-11" db="UniProtKB">
        <authorList>
            <consortium name="WormBaseParasite"/>
        </authorList>
    </citation>
    <scope>IDENTIFICATION</scope>
    <source>
        <strain evidence="2">KR3021</strain>
    </source>
</reference>
<organism evidence="1 2">
    <name type="scientific">Rhabditophanes sp. KR3021</name>
    <dbReference type="NCBI Taxonomy" id="114890"/>
    <lineage>
        <taxon>Eukaryota</taxon>
        <taxon>Metazoa</taxon>
        <taxon>Ecdysozoa</taxon>
        <taxon>Nematoda</taxon>
        <taxon>Chromadorea</taxon>
        <taxon>Rhabditida</taxon>
        <taxon>Tylenchina</taxon>
        <taxon>Panagrolaimomorpha</taxon>
        <taxon>Strongyloidoidea</taxon>
        <taxon>Alloionematidae</taxon>
        <taxon>Rhabditophanes</taxon>
    </lineage>
</organism>
<evidence type="ECO:0000313" key="1">
    <source>
        <dbReference type="Proteomes" id="UP000095286"/>
    </source>
</evidence>
<protein>
    <submittedName>
        <fullName evidence="2">G_PROTEIN_RECEP_F1_2 domain-containing protein</fullName>
    </submittedName>
</protein>
<dbReference type="WBParaSite" id="RSKR_0000588866.1">
    <property type="protein sequence ID" value="RSKR_0000588866.1"/>
    <property type="gene ID" value="RSKR_0000588866"/>
</dbReference>